<dbReference type="SUPFAM" id="SSF46785">
    <property type="entry name" value="Winged helix' DNA-binding domain"/>
    <property type="match status" value="1"/>
</dbReference>
<dbReference type="GO" id="GO:0003700">
    <property type="term" value="F:DNA-binding transcription factor activity"/>
    <property type="evidence" value="ECO:0007669"/>
    <property type="project" value="InterPro"/>
</dbReference>
<protein>
    <submittedName>
        <fullName evidence="4">Transcriptional regulator, DeoR family</fullName>
    </submittedName>
</protein>
<dbReference type="InterPro" id="IPR026881">
    <property type="entry name" value="WYL_dom"/>
</dbReference>
<keyword evidence="5" id="KW-1185">Reference proteome</keyword>
<keyword evidence="2" id="KW-0804">Transcription</keyword>
<dbReference type="InterPro" id="IPR036390">
    <property type="entry name" value="WH_DNA-bd_sf"/>
</dbReference>
<organism evidence="4 5">
    <name type="scientific">Agrococcus casei LMG 22410</name>
    <dbReference type="NCBI Taxonomy" id="1255656"/>
    <lineage>
        <taxon>Bacteria</taxon>
        <taxon>Bacillati</taxon>
        <taxon>Actinomycetota</taxon>
        <taxon>Actinomycetes</taxon>
        <taxon>Micrococcales</taxon>
        <taxon>Microbacteriaceae</taxon>
        <taxon>Agrococcus</taxon>
    </lineage>
</organism>
<dbReference type="PANTHER" id="PTHR34580">
    <property type="match status" value="1"/>
</dbReference>
<dbReference type="InterPro" id="IPR051534">
    <property type="entry name" value="CBASS_pafABC_assoc_protein"/>
</dbReference>
<dbReference type="Gene3D" id="1.10.10.10">
    <property type="entry name" value="Winged helix-like DNA-binding domain superfamily/Winged helix DNA-binding domain"/>
    <property type="match status" value="1"/>
</dbReference>
<dbReference type="EMBL" id="FUHU01000026">
    <property type="protein sequence ID" value="SJM59267.1"/>
    <property type="molecule type" value="Genomic_DNA"/>
</dbReference>
<dbReference type="Pfam" id="PF25583">
    <property type="entry name" value="WCX"/>
    <property type="match status" value="1"/>
</dbReference>
<dbReference type="Proteomes" id="UP000195787">
    <property type="component" value="Unassembled WGS sequence"/>
</dbReference>
<evidence type="ECO:0000259" key="3">
    <source>
        <dbReference type="PROSITE" id="PS51000"/>
    </source>
</evidence>
<sequence length="325" mass="35111">MRADRLIQALLLLQGRQVITAAELARELEVSVPTARRDLEALSMAGVPVYSTRGRGGGWRLVGGARTDLTGLTETELTSLLIGLAQNASREPERVAAMRKLMRAAPAPFRESAQRVADATVLEGSWGEVRHDTETAAVAQLQRAVASRQRVRMQYAGSRGAVSAEVVPLVLGSRGSHWYLLAAPVVDEGPIADVSRMRTYRVDRIEQLDSDSRSGVAPDDFDAQSAWARMTARVEGLRGAVHATVAVEPWAVRAVLDRFGEQAKMLEVSPQAGGRAVMEVSAQHAEALAEQLAGWTSALEVIEPQEVRAALSALGQRIMSQYANE</sequence>
<proteinExistence type="predicted"/>
<dbReference type="InterPro" id="IPR057727">
    <property type="entry name" value="WCX_dom"/>
</dbReference>
<dbReference type="Pfam" id="PF13280">
    <property type="entry name" value="WYL"/>
    <property type="match status" value="1"/>
</dbReference>
<dbReference type="OrthoDB" id="3171994at2"/>
<dbReference type="PANTHER" id="PTHR34580:SF1">
    <property type="entry name" value="PROTEIN PAFC"/>
    <property type="match status" value="1"/>
</dbReference>
<dbReference type="PROSITE" id="PS51000">
    <property type="entry name" value="HTH_DEOR_2"/>
    <property type="match status" value="1"/>
</dbReference>
<evidence type="ECO:0000313" key="4">
    <source>
        <dbReference type="EMBL" id="SJM59267.1"/>
    </source>
</evidence>
<evidence type="ECO:0000313" key="5">
    <source>
        <dbReference type="Proteomes" id="UP000195787"/>
    </source>
</evidence>
<keyword evidence="1" id="KW-0805">Transcription regulation</keyword>
<dbReference type="InterPro" id="IPR013196">
    <property type="entry name" value="HTH_11"/>
</dbReference>
<dbReference type="RefSeq" id="WP_086991757.1">
    <property type="nucleotide sequence ID" value="NZ_FUHU01000026.1"/>
</dbReference>
<evidence type="ECO:0000256" key="2">
    <source>
        <dbReference type="ARBA" id="ARBA00023163"/>
    </source>
</evidence>
<dbReference type="InterPro" id="IPR036388">
    <property type="entry name" value="WH-like_DNA-bd_sf"/>
</dbReference>
<dbReference type="GeneID" id="303172900"/>
<feature type="domain" description="HTH deoR-type" evidence="3">
    <location>
        <begin position="2"/>
        <end position="67"/>
    </location>
</feature>
<dbReference type="Pfam" id="PF08279">
    <property type="entry name" value="HTH_11"/>
    <property type="match status" value="1"/>
</dbReference>
<dbReference type="PROSITE" id="PS52050">
    <property type="entry name" value="WYL"/>
    <property type="match status" value="1"/>
</dbReference>
<accession>A0A1R4FTW2</accession>
<dbReference type="AlphaFoldDB" id="A0A1R4FTW2"/>
<evidence type="ECO:0000256" key="1">
    <source>
        <dbReference type="ARBA" id="ARBA00023015"/>
    </source>
</evidence>
<dbReference type="InterPro" id="IPR001034">
    <property type="entry name" value="DeoR_HTH"/>
</dbReference>
<gene>
    <name evidence="4" type="ORF">CZ674_06640</name>
</gene>
<name>A0A1R4FTW2_9MICO</name>
<reference evidence="4 5" key="1">
    <citation type="submission" date="2017-02" db="EMBL/GenBank/DDBJ databases">
        <authorList>
            <person name="Peterson S.W."/>
        </authorList>
    </citation>
    <scope>NUCLEOTIDE SEQUENCE [LARGE SCALE GENOMIC DNA]</scope>
    <source>
        <strain evidence="4 5">LMG 22410</strain>
    </source>
</reference>